<sequence length="97" mass="11810">MRFCGNNFARDIDDRKITTIFFDYALLGTLKASHCYTFYLTRYFMNKANKHTDTRYHFIRECIVKKEVELVHVKIQDQVVDIFTKTLKFEDFKRLRK</sequence>
<feature type="non-terminal residue" evidence="1">
    <location>
        <position position="1"/>
    </location>
</feature>
<proteinExistence type="predicted"/>
<evidence type="ECO:0000313" key="1">
    <source>
        <dbReference type="EMBL" id="RDX85285.1"/>
    </source>
</evidence>
<name>A0A371G3Z1_MUCPR</name>
<dbReference type="OrthoDB" id="1727749at2759"/>
<gene>
    <name evidence="1" type="ORF">CR513_33561</name>
</gene>
<dbReference type="Proteomes" id="UP000257109">
    <property type="component" value="Unassembled WGS sequence"/>
</dbReference>
<reference evidence="1" key="1">
    <citation type="submission" date="2018-05" db="EMBL/GenBank/DDBJ databases">
        <title>Draft genome of Mucuna pruriens seed.</title>
        <authorList>
            <person name="Nnadi N.E."/>
            <person name="Vos R."/>
            <person name="Hasami M.H."/>
            <person name="Devisetty U.K."/>
            <person name="Aguiy J.C."/>
        </authorList>
    </citation>
    <scope>NUCLEOTIDE SEQUENCE [LARGE SCALE GENOMIC DNA]</scope>
    <source>
        <strain evidence="1">JCA_2017</strain>
    </source>
</reference>
<evidence type="ECO:0000313" key="2">
    <source>
        <dbReference type="Proteomes" id="UP000257109"/>
    </source>
</evidence>
<organism evidence="1 2">
    <name type="scientific">Mucuna pruriens</name>
    <name type="common">Velvet bean</name>
    <name type="synonym">Dolichos pruriens</name>
    <dbReference type="NCBI Taxonomy" id="157652"/>
    <lineage>
        <taxon>Eukaryota</taxon>
        <taxon>Viridiplantae</taxon>
        <taxon>Streptophyta</taxon>
        <taxon>Embryophyta</taxon>
        <taxon>Tracheophyta</taxon>
        <taxon>Spermatophyta</taxon>
        <taxon>Magnoliopsida</taxon>
        <taxon>eudicotyledons</taxon>
        <taxon>Gunneridae</taxon>
        <taxon>Pentapetalae</taxon>
        <taxon>rosids</taxon>
        <taxon>fabids</taxon>
        <taxon>Fabales</taxon>
        <taxon>Fabaceae</taxon>
        <taxon>Papilionoideae</taxon>
        <taxon>50 kb inversion clade</taxon>
        <taxon>NPAAA clade</taxon>
        <taxon>indigoferoid/millettioid clade</taxon>
        <taxon>Phaseoleae</taxon>
        <taxon>Mucuna</taxon>
    </lineage>
</organism>
<protein>
    <recommendedName>
        <fullName evidence="3">Copia protein</fullName>
    </recommendedName>
</protein>
<comment type="caution">
    <text evidence="1">The sequence shown here is derived from an EMBL/GenBank/DDBJ whole genome shotgun (WGS) entry which is preliminary data.</text>
</comment>
<evidence type="ECO:0008006" key="3">
    <source>
        <dbReference type="Google" id="ProtNLM"/>
    </source>
</evidence>
<accession>A0A371G3Z1</accession>
<keyword evidence="2" id="KW-1185">Reference proteome</keyword>
<dbReference type="AlphaFoldDB" id="A0A371G3Z1"/>
<dbReference type="EMBL" id="QJKJ01006831">
    <property type="protein sequence ID" value="RDX85285.1"/>
    <property type="molecule type" value="Genomic_DNA"/>
</dbReference>